<evidence type="ECO:0000313" key="2">
    <source>
        <dbReference type="EMBL" id="AQS83855.1"/>
    </source>
</evidence>
<dbReference type="RefSeq" id="WP_077811896.1">
    <property type="nucleotide sequence ID" value="NZ_CP014692.1"/>
</dbReference>
<gene>
    <name evidence="2" type="ORF">A0U92_02645</name>
</gene>
<dbReference type="InterPro" id="IPR050789">
    <property type="entry name" value="Diverse_Enzym_Activities"/>
</dbReference>
<dbReference type="Pfam" id="PF00144">
    <property type="entry name" value="Beta-lactamase"/>
    <property type="match status" value="1"/>
</dbReference>
<dbReference type="InterPro" id="IPR012338">
    <property type="entry name" value="Beta-lactam/transpept-like"/>
</dbReference>
<organism evidence="2 3">
    <name type="scientific">Acetobacter aceti</name>
    <dbReference type="NCBI Taxonomy" id="435"/>
    <lineage>
        <taxon>Bacteria</taxon>
        <taxon>Pseudomonadati</taxon>
        <taxon>Pseudomonadota</taxon>
        <taxon>Alphaproteobacteria</taxon>
        <taxon>Acetobacterales</taxon>
        <taxon>Acetobacteraceae</taxon>
        <taxon>Acetobacter</taxon>
        <taxon>Acetobacter subgen. Acetobacter</taxon>
    </lineage>
</organism>
<feature type="domain" description="Beta-lactamase-related" evidence="1">
    <location>
        <begin position="11"/>
        <end position="368"/>
    </location>
</feature>
<evidence type="ECO:0000313" key="3">
    <source>
        <dbReference type="Proteomes" id="UP000188937"/>
    </source>
</evidence>
<dbReference type="PANTHER" id="PTHR43283:SF3">
    <property type="entry name" value="BETA-LACTAMASE FAMILY PROTEIN (AFU_ORTHOLOGUE AFUA_5G07500)"/>
    <property type="match status" value="1"/>
</dbReference>
<evidence type="ECO:0000259" key="1">
    <source>
        <dbReference type="Pfam" id="PF00144"/>
    </source>
</evidence>
<dbReference type="Gene3D" id="3.40.710.10">
    <property type="entry name" value="DD-peptidase/beta-lactamase superfamily"/>
    <property type="match status" value="1"/>
</dbReference>
<dbReference type="EMBL" id="CP014692">
    <property type="protein sequence ID" value="AQS83855.1"/>
    <property type="molecule type" value="Genomic_DNA"/>
</dbReference>
<name>A0A1U9KDH0_ACEAC</name>
<dbReference type="PANTHER" id="PTHR43283">
    <property type="entry name" value="BETA-LACTAMASE-RELATED"/>
    <property type="match status" value="1"/>
</dbReference>
<keyword evidence="3" id="KW-1185">Reference proteome</keyword>
<sequence length="393" mass="43034">MLLSPDSAEWTRVIEDRVTEGHAPGIVAVVERAGEATIHASGWRDLATGAPMRPDTLFRIASVSKIVTAVAALMLVDDDALGLDEDVVRWLPELKNRRVLRTASSPLADTVPANGPVTLRGLLSQSFGLGFDYAGPSSVSRRLQALQISAFNFSADGDEYMRRVGSVPLLSQPGERWLYHVGIDIAGVLIERITGERLGAFMQRRIFIPLGMHDSGFQLDAIRERRLASLYVAQAGHYYQIPDTLPRTEARPMEQGGSELISTASDLAKFGRMLLDEGLFAGRRLLSEELAREMRRDHISARAKQRSPQFPGFWETLGWGLGICVVQAPNSVASHAGRFGWWGGTGTSLFLDPATDTVMVMLSQKMISDISDSANSDAFMRAALAEPRKKLSN</sequence>
<accession>A0A1U9KDH0</accession>
<dbReference type="STRING" id="435.A0U92_02645"/>
<proteinExistence type="predicted"/>
<dbReference type="KEGG" id="aace:A0U92_02645"/>
<dbReference type="AlphaFoldDB" id="A0A1U9KDH0"/>
<dbReference type="InterPro" id="IPR001466">
    <property type="entry name" value="Beta-lactam-related"/>
</dbReference>
<protein>
    <recommendedName>
        <fullName evidence="1">Beta-lactamase-related domain-containing protein</fullName>
    </recommendedName>
</protein>
<reference evidence="2 3" key="1">
    <citation type="submission" date="2016-03" db="EMBL/GenBank/DDBJ databases">
        <title>Acetic acid bacteria sequencing.</title>
        <authorList>
            <person name="Brandt J."/>
            <person name="Jakob F."/>
            <person name="Vogel R.F."/>
        </authorList>
    </citation>
    <scope>NUCLEOTIDE SEQUENCE [LARGE SCALE GENOMIC DNA]</scope>
    <source>
        <strain evidence="2 3">TMW2.1153</strain>
    </source>
</reference>
<dbReference type="OrthoDB" id="5705574at2"/>
<dbReference type="SUPFAM" id="SSF56601">
    <property type="entry name" value="beta-lactamase/transpeptidase-like"/>
    <property type="match status" value="1"/>
</dbReference>
<dbReference type="Proteomes" id="UP000188937">
    <property type="component" value="Chromosome"/>
</dbReference>